<dbReference type="SUPFAM" id="SSF50044">
    <property type="entry name" value="SH3-domain"/>
    <property type="match status" value="1"/>
</dbReference>
<evidence type="ECO:0000313" key="4">
    <source>
        <dbReference type="Proteomes" id="UP000269396"/>
    </source>
</evidence>
<dbReference type="AlphaFoldDB" id="A0A183P332"/>
<keyword evidence="1" id="KW-0728">SH3 domain</keyword>
<keyword evidence="4" id="KW-1185">Reference proteome</keyword>
<proteinExistence type="predicted"/>
<reference evidence="3 4" key="1">
    <citation type="submission" date="2018-11" db="EMBL/GenBank/DDBJ databases">
        <authorList>
            <consortium name="Pathogen Informatics"/>
        </authorList>
    </citation>
    <scope>NUCLEOTIDE SEQUENCE [LARGE SCALE GENOMIC DNA]</scope>
    <source>
        <strain>Denwood</strain>
        <strain evidence="4">Zambia</strain>
    </source>
</reference>
<evidence type="ECO:0000256" key="2">
    <source>
        <dbReference type="ARBA" id="ARBA00023054"/>
    </source>
</evidence>
<dbReference type="EMBL" id="UZAL01029167">
    <property type="protein sequence ID" value="VDP46408.1"/>
    <property type="molecule type" value="Genomic_DNA"/>
</dbReference>
<evidence type="ECO:0000313" key="3">
    <source>
        <dbReference type="EMBL" id="VDP46408.1"/>
    </source>
</evidence>
<dbReference type="STRING" id="31246.A0A183P332"/>
<dbReference type="SMART" id="SM00326">
    <property type="entry name" value="SH3"/>
    <property type="match status" value="1"/>
</dbReference>
<evidence type="ECO:0000256" key="1">
    <source>
        <dbReference type="ARBA" id="ARBA00022443"/>
    </source>
</evidence>
<dbReference type="Proteomes" id="UP000269396">
    <property type="component" value="Unassembled WGS sequence"/>
</dbReference>
<accession>A0A183P332</accession>
<sequence length="361" mass="40168">MLPGPVYTKNKYNISTNKTTSHKSVTSLDSHRLSLSSNNAIEINADKQHIKDDSSNSFKQNFHNTCQFSMELNVKHQSTTHLDHVQSNDNNNNKISPAECGKASIKIIILCYFLSIKYSNLIDNETLSSSKQNETVRDDDYVFSEDVQSISDSEDSEPAYTLAVARADFTGSSERELSFHQSDEIFLYRQLSQHWWEGQLASDSSCKRGLVPHLYVVPKAALLHLAACEEDNHSNENHLLNEMTIDLSKKSGYTAIDGSLSNLDHVDAVNNDDDSKSVTENGSVLSWNCPSESSNENILSDTNDSKVHHLSQSETPISIVDKSNQSETITLSKTIHDSSILKGNSSVIEISDKGEIFYVIT</sequence>
<dbReference type="InterPro" id="IPR051627">
    <property type="entry name" value="SLIT-ROBO_RhoGAP"/>
</dbReference>
<name>A0A183P332_9TREM</name>
<dbReference type="Gene3D" id="2.30.30.40">
    <property type="entry name" value="SH3 Domains"/>
    <property type="match status" value="1"/>
</dbReference>
<keyword evidence="2" id="KW-0175">Coiled coil</keyword>
<dbReference type="Pfam" id="PF00018">
    <property type="entry name" value="SH3_1"/>
    <property type="match status" value="1"/>
</dbReference>
<dbReference type="PANTHER" id="PTHR14166">
    <property type="entry name" value="SLIT-ROBO RHO GTPASE ACTIVATING PROTEIN"/>
    <property type="match status" value="1"/>
</dbReference>
<gene>
    <name evidence="3" type="ORF">SMTD_LOCUS8768</name>
</gene>
<dbReference type="InterPro" id="IPR036028">
    <property type="entry name" value="SH3-like_dom_sf"/>
</dbReference>
<protein>
    <submittedName>
        <fullName evidence="3">Uncharacterized protein</fullName>
    </submittedName>
</protein>
<dbReference type="PROSITE" id="PS50002">
    <property type="entry name" value="SH3"/>
    <property type="match status" value="1"/>
</dbReference>
<organism evidence="3 4">
    <name type="scientific">Schistosoma mattheei</name>
    <dbReference type="NCBI Taxonomy" id="31246"/>
    <lineage>
        <taxon>Eukaryota</taxon>
        <taxon>Metazoa</taxon>
        <taxon>Spiralia</taxon>
        <taxon>Lophotrochozoa</taxon>
        <taxon>Platyhelminthes</taxon>
        <taxon>Trematoda</taxon>
        <taxon>Digenea</taxon>
        <taxon>Strigeidida</taxon>
        <taxon>Schistosomatoidea</taxon>
        <taxon>Schistosomatidae</taxon>
        <taxon>Schistosoma</taxon>
    </lineage>
</organism>
<dbReference type="InterPro" id="IPR001452">
    <property type="entry name" value="SH3_domain"/>
</dbReference>